<feature type="region of interest" description="Disordered" evidence="28">
    <location>
        <begin position="115"/>
        <end position="144"/>
    </location>
</feature>
<reference evidence="33" key="1">
    <citation type="submission" date="2011-05" db="EMBL/GenBank/DDBJ databases">
        <title>Insights into the evolution of the great apes provided by the gorilla genome.</title>
        <authorList>
            <person name="Scally A."/>
        </authorList>
    </citation>
    <scope>NUCLEOTIDE SEQUENCE [LARGE SCALE GENOMIC DNA]</scope>
</reference>
<evidence type="ECO:0000256" key="3">
    <source>
        <dbReference type="ARBA" id="ARBA00004648"/>
    </source>
</evidence>
<dbReference type="InterPro" id="IPR011990">
    <property type="entry name" value="TPR-like_helical_dom_sf"/>
</dbReference>
<dbReference type="InParanoid" id="G3R0I3"/>
<keyword evidence="17" id="KW-0408">Iron</keyword>
<dbReference type="InterPro" id="IPR007803">
    <property type="entry name" value="Asp/Arg/Pro-Hydrxlase"/>
</dbReference>
<dbReference type="GeneTree" id="ENSGT00940000156304"/>
<dbReference type="GO" id="GO:0033017">
    <property type="term" value="C:sarcoplasmic reticulum membrane"/>
    <property type="evidence" value="ECO:0007669"/>
    <property type="project" value="UniProtKB-SubCell"/>
</dbReference>
<dbReference type="FunCoup" id="G3R0I3">
    <property type="interactions" value="2031"/>
</dbReference>
<evidence type="ECO:0000259" key="31">
    <source>
        <dbReference type="Pfam" id="PF05279"/>
    </source>
</evidence>
<evidence type="ECO:0000313" key="32">
    <source>
        <dbReference type="Ensembl" id="ENSGGOP00000008671.3"/>
    </source>
</evidence>
<dbReference type="AlphaFoldDB" id="G3R0I3"/>
<evidence type="ECO:0000256" key="11">
    <source>
        <dbReference type="ARBA" id="ARBA00022837"/>
    </source>
</evidence>
<feature type="transmembrane region" description="Helical" evidence="29">
    <location>
        <begin position="58"/>
        <end position="79"/>
    </location>
</feature>
<feature type="region of interest" description="Disordered" evidence="28">
    <location>
        <begin position="1"/>
        <end position="50"/>
    </location>
</feature>
<dbReference type="EMBL" id="CABD030058548">
    <property type="status" value="NOT_ANNOTATED_CDS"/>
    <property type="molecule type" value="Genomic_DNA"/>
</dbReference>
<evidence type="ECO:0000256" key="25">
    <source>
        <dbReference type="ARBA" id="ARBA00075221"/>
    </source>
</evidence>
<evidence type="ECO:0000256" key="19">
    <source>
        <dbReference type="ARBA" id="ARBA00023157"/>
    </source>
</evidence>
<dbReference type="FunFam" id="2.60.120.330:FF:000004">
    <property type="entry name" value="aspartyl/asparaginyl beta-hydroxylase isoform X2"/>
    <property type="match status" value="1"/>
</dbReference>
<evidence type="ECO:0000256" key="18">
    <source>
        <dbReference type="ARBA" id="ARBA00023136"/>
    </source>
</evidence>
<comment type="function">
    <text evidence="22">Specifically hydroxylates an Asp or Asn residue in certain epidermal growth factor-like (EGF) domains of a number of proteins.</text>
</comment>
<evidence type="ECO:0000256" key="8">
    <source>
        <dbReference type="ARBA" id="ARBA00022737"/>
    </source>
</evidence>
<proteinExistence type="inferred from homology"/>
<name>G3R0I3_GORGO</name>
<feature type="compositionally biased region" description="Basic and acidic residues" evidence="28">
    <location>
        <begin position="115"/>
        <end position="134"/>
    </location>
</feature>
<dbReference type="STRING" id="9593.ENSGGOP00000008671"/>
<keyword evidence="5" id="KW-0597">Phosphoprotein</keyword>
<evidence type="ECO:0000256" key="9">
    <source>
        <dbReference type="ARBA" id="ARBA00022803"/>
    </source>
</evidence>
<dbReference type="Pfam" id="PF05279">
    <property type="entry name" value="Asp-B-Hydro_N"/>
    <property type="match status" value="1"/>
</dbReference>
<keyword evidence="8" id="KW-0677">Repeat</keyword>
<evidence type="ECO:0000256" key="14">
    <source>
        <dbReference type="ARBA" id="ARBA00022968"/>
    </source>
</evidence>
<evidence type="ECO:0000256" key="26">
    <source>
        <dbReference type="ARBA" id="ARBA00083536"/>
    </source>
</evidence>
<feature type="region of interest" description="Disordered" evidence="28">
    <location>
        <begin position="308"/>
        <end position="330"/>
    </location>
</feature>
<evidence type="ECO:0000256" key="23">
    <source>
        <dbReference type="ARBA" id="ARBA00066696"/>
    </source>
</evidence>
<dbReference type="GO" id="GO:0005783">
    <property type="term" value="C:endoplasmic reticulum"/>
    <property type="evidence" value="ECO:0000318"/>
    <property type="project" value="GO_Central"/>
</dbReference>
<dbReference type="EMBL" id="CABD030058549">
    <property type="status" value="NOT_ANNOTATED_CDS"/>
    <property type="molecule type" value="Genomic_DNA"/>
</dbReference>
<keyword evidence="19" id="KW-1015">Disulfide bond</keyword>
<dbReference type="OMA" id="YTELVKX"/>
<dbReference type="Pfam" id="PF05118">
    <property type="entry name" value="Asp_Arg_Hydrox"/>
    <property type="match status" value="1"/>
</dbReference>
<evidence type="ECO:0000256" key="17">
    <source>
        <dbReference type="ARBA" id="ARBA00023004"/>
    </source>
</evidence>
<dbReference type="Gene3D" id="2.60.120.330">
    <property type="entry name" value="B-lactam Antibiotic, Isopenicillin N Synthase, Chain"/>
    <property type="match status" value="1"/>
</dbReference>
<evidence type="ECO:0000256" key="7">
    <source>
        <dbReference type="ARBA" id="ARBA00022723"/>
    </source>
</evidence>
<feature type="repeat" description="TPR" evidence="27">
    <location>
        <begin position="458"/>
        <end position="491"/>
    </location>
</feature>
<dbReference type="eggNOG" id="KOG3696">
    <property type="taxonomic scope" value="Eukaryota"/>
</dbReference>
<dbReference type="InterPro" id="IPR007943">
    <property type="entry name" value="Asp-B-hydro/Triadin_dom"/>
</dbReference>
<evidence type="ECO:0000256" key="2">
    <source>
        <dbReference type="ARBA" id="ARBA00004157"/>
    </source>
</evidence>
<keyword evidence="9 27" id="KW-0802">TPR repeat</keyword>
<evidence type="ECO:0000256" key="10">
    <source>
        <dbReference type="ARBA" id="ARBA00022824"/>
    </source>
</evidence>
<keyword evidence="18 29" id="KW-0472">Membrane</keyword>
<keyword evidence="16" id="KW-0560">Oxidoreductase</keyword>
<keyword evidence="14" id="KW-0735">Signal-anchor</keyword>
<dbReference type="SUPFAM" id="SSF48452">
    <property type="entry name" value="TPR-like"/>
    <property type="match status" value="1"/>
</dbReference>
<comment type="catalytic activity">
    <reaction evidence="21">
        <text>L-aspartyl-[protein] + 2-oxoglutarate + O2 = 3-hydroxy-L-aspartyl-[protein] + succinate + CO2</text>
        <dbReference type="Rhea" id="RHEA:11508"/>
        <dbReference type="Rhea" id="RHEA-COMP:9867"/>
        <dbReference type="Rhea" id="RHEA-COMP:14951"/>
        <dbReference type="ChEBI" id="CHEBI:15379"/>
        <dbReference type="ChEBI" id="CHEBI:16526"/>
        <dbReference type="ChEBI" id="CHEBI:16810"/>
        <dbReference type="ChEBI" id="CHEBI:17427"/>
        <dbReference type="ChEBI" id="CHEBI:29961"/>
        <dbReference type="ChEBI" id="CHEBI:30031"/>
        <dbReference type="EC" id="1.14.11.16"/>
    </reaction>
</comment>
<evidence type="ECO:0000256" key="24">
    <source>
        <dbReference type="ARBA" id="ARBA00070005"/>
    </source>
</evidence>
<keyword evidence="12" id="KW-0703">Sarcoplasmic reticulum</keyword>
<dbReference type="InterPro" id="IPR027443">
    <property type="entry name" value="IPNS-like_sf"/>
</dbReference>
<dbReference type="Pfam" id="PF13432">
    <property type="entry name" value="TPR_16"/>
    <property type="match status" value="1"/>
</dbReference>
<dbReference type="InterPro" id="IPR039038">
    <property type="entry name" value="ASPH"/>
</dbReference>
<evidence type="ECO:0000256" key="21">
    <source>
        <dbReference type="ARBA" id="ARBA00051654"/>
    </source>
</evidence>
<comment type="similarity">
    <text evidence="4">Belongs to the aspartyl/asparaginyl beta-hydroxylase family.</text>
</comment>
<evidence type="ECO:0000256" key="12">
    <source>
        <dbReference type="ARBA" id="ARBA00022951"/>
    </source>
</evidence>
<dbReference type="Bgee" id="ENSGGOG00000008863">
    <property type="expression patterns" value="Expressed in cerebellum and 5 other cell types or tissues"/>
</dbReference>
<evidence type="ECO:0000256" key="16">
    <source>
        <dbReference type="ARBA" id="ARBA00023002"/>
    </source>
</evidence>
<dbReference type="PANTHER" id="PTHR12366">
    <property type="entry name" value="ASPARTYL/ASPARAGINYL BETA-HYDROXYLASE"/>
    <property type="match status" value="1"/>
</dbReference>
<keyword evidence="11" id="KW-0106">Calcium</keyword>
<gene>
    <name evidence="32" type="primary">ASPH</name>
</gene>
<dbReference type="GO" id="GO:0046872">
    <property type="term" value="F:metal ion binding"/>
    <property type="evidence" value="ECO:0007669"/>
    <property type="project" value="UniProtKB-KW"/>
</dbReference>
<dbReference type="FunFam" id="1.25.40.10:FF:000151">
    <property type="entry name" value="Aspartyl/asparaginyl beta-hydroxylase"/>
    <property type="match status" value="1"/>
</dbReference>
<evidence type="ECO:0000256" key="5">
    <source>
        <dbReference type="ARBA" id="ARBA00022553"/>
    </source>
</evidence>
<dbReference type="InterPro" id="IPR019734">
    <property type="entry name" value="TPR_rpt"/>
</dbReference>
<dbReference type="Gene3D" id="1.25.40.10">
    <property type="entry name" value="Tetratricopeptide repeat domain"/>
    <property type="match status" value="2"/>
</dbReference>
<reference evidence="32" key="3">
    <citation type="submission" date="2025-08" db="UniProtKB">
        <authorList>
            <consortium name="Ensembl"/>
        </authorList>
    </citation>
    <scope>IDENTIFICATION</scope>
</reference>
<dbReference type="HOGENOM" id="CLU_023717_0_0_1"/>
<evidence type="ECO:0000256" key="13">
    <source>
        <dbReference type="ARBA" id="ARBA00022964"/>
    </source>
</evidence>
<dbReference type="EMBL" id="CABD030058547">
    <property type="status" value="NOT_ANNOTATED_CDS"/>
    <property type="molecule type" value="Genomic_DNA"/>
</dbReference>
<feature type="domain" description="Aspartyl/asparaginy/proline hydroxylase" evidence="30">
    <location>
        <begin position="595"/>
        <end position="749"/>
    </location>
</feature>
<evidence type="ECO:0000256" key="22">
    <source>
        <dbReference type="ARBA" id="ARBA00054226"/>
    </source>
</evidence>
<evidence type="ECO:0000256" key="6">
    <source>
        <dbReference type="ARBA" id="ARBA00022692"/>
    </source>
</evidence>
<dbReference type="GeneID" id="101139593"/>
<evidence type="ECO:0000256" key="27">
    <source>
        <dbReference type="PROSITE-ProRule" id="PRU00339"/>
    </source>
</evidence>
<dbReference type="PANTHER" id="PTHR12366:SF33">
    <property type="entry name" value="ASPARTYL_ASPARAGINYL BETA-HYDROXYLASE"/>
    <property type="match status" value="1"/>
</dbReference>
<evidence type="ECO:0000313" key="33">
    <source>
        <dbReference type="Proteomes" id="UP000001519"/>
    </source>
</evidence>
<dbReference type="GO" id="GO:0045862">
    <property type="term" value="P:positive regulation of proteolysis"/>
    <property type="evidence" value="ECO:0007669"/>
    <property type="project" value="Ensembl"/>
</dbReference>
<evidence type="ECO:0000256" key="28">
    <source>
        <dbReference type="SAM" id="MobiDB-lite"/>
    </source>
</evidence>
<keyword evidence="13" id="KW-0223">Dioxygenase</keyword>
<comment type="subcellular location">
    <subcellularLocation>
        <location evidence="3">Endoplasmic reticulum membrane</location>
        <topology evidence="3">Single-pass type II membrane protein</topology>
    </subcellularLocation>
    <subcellularLocation>
        <location evidence="2">Sarcoplasmic reticulum membrane</location>
        <topology evidence="2">Single-pass type II membrane protein</topology>
    </subcellularLocation>
</comment>
<dbReference type="FunFam" id="1.25.40.10:FF:000154">
    <property type="entry name" value="Aspartyl/asparaginyl beta-hydroxylase"/>
    <property type="match status" value="1"/>
</dbReference>
<evidence type="ECO:0000256" key="20">
    <source>
        <dbReference type="ARBA" id="ARBA00023180"/>
    </source>
</evidence>
<dbReference type="GO" id="GO:0051480">
    <property type="term" value="P:regulation of cytosolic calcium ion concentration"/>
    <property type="evidence" value="ECO:0000318"/>
    <property type="project" value="GO_Central"/>
</dbReference>
<sequence length="762" mass="86385">MAQRKNAKSSGNSSSSGSGSGSSSAGSSGGSSSPGARRETKHGGHKNGRKGGLSGTSFFTWFMVIALLGVWTSVAVVWFDLVDYEEVLGKLGIYDADGDGDFDVDDAKVLLGLKERSTSEPAVPREEAEPHTEPEEQVPVEAEPQNIEDEAKEQIQSLLHEMVHAEHVEGEDLQQEDGPTGEPQQEDDEFLMATDVDDRFETLEPEVSHEETEHSYHVEETVSQDYNQDMEEMMSEQENPDSSEPVVEDERLHHDTDNVTYQVYEEQAVYEPPENEEIEITEVTAPPEDNPVEDSQVIVEEVSIFPVEEQQEVPPETNRKTDDPEQKEKVKKKKLKLLNKFDKTIKAELDAAEKLRKRGKIEEAVNAFKELVRKYPQSPRARYGKAQCEDDLAEKRRSNEVLRGAIETYQEVASLPDVPADLLKLSLKRRSDRQQFLGHMRGSLLTLQRLVQLFPNDTSLKNDLGVGYLLIGDNDNAKKVYEEVLSVTPNDGFAKVHYGFILKAQNKIAESIPYLKEGIESGDPGTDDGRFYFHLGDAMQRVGNKEAYKWYELGHKRGHFASVWQRSLYNVNGLKAQPWWTPKETGYTELVKSLERNWKLIRDEGLAVMDKAKGLFLPEDENLREKGDWSQFTLWQQGRRNENACKGAPKTCTLLEKFPETTGCRRGQIKYSIMHPGTHVWPHTGPTNCRLRMHLGLVIPKEGCKIRCANETKTWEEGKVLIFDDSFEHEVWQDASSFRLIFIVDVWHPELTPQQRRSLPAI</sequence>
<reference evidence="32" key="4">
    <citation type="submission" date="2025-09" db="UniProtKB">
        <authorList>
            <consortium name="Ensembl"/>
        </authorList>
    </citation>
    <scope>IDENTIFICATION</scope>
</reference>
<evidence type="ECO:0000256" key="15">
    <source>
        <dbReference type="ARBA" id="ARBA00022989"/>
    </source>
</evidence>
<keyword evidence="20" id="KW-0325">Glycoprotein</keyword>
<accession>G3R0I3</accession>
<dbReference type="Proteomes" id="UP000001519">
    <property type="component" value="Chromosome 8"/>
</dbReference>
<keyword evidence="7" id="KW-0479">Metal-binding</keyword>
<protein>
    <recommendedName>
        <fullName evidence="24">Aspartyl/asparaginyl beta-hydroxylase</fullName>
        <ecNumber evidence="23">1.14.11.16</ecNumber>
    </recommendedName>
    <alternativeName>
        <fullName evidence="25">Aspartate beta-hydroxylase</fullName>
    </alternativeName>
    <alternativeName>
        <fullName evidence="26">Peptide-aspartate beta-dioxygenase</fullName>
    </alternativeName>
</protein>
<dbReference type="GO" id="GO:0005886">
    <property type="term" value="C:plasma membrane"/>
    <property type="evidence" value="ECO:0007669"/>
    <property type="project" value="Ensembl"/>
</dbReference>
<keyword evidence="10" id="KW-0256">Endoplasmic reticulum</keyword>
<dbReference type="PROSITE" id="PS50005">
    <property type="entry name" value="TPR"/>
    <property type="match status" value="1"/>
</dbReference>
<keyword evidence="15 29" id="KW-1133">Transmembrane helix</keyword>
<evidence type="ECO:0000256" key="29">
    <source>
        <dbReference type="SAM" id="Phobius"/>
    </source>
</evidence>
<evidence type="ECO:0000259" key="30">
    <source>
        <dbReference type="Pfam" id="PF05118"/>
    </source>
</evidence>
<dbReference type="EC" id="1.14.11.16" evidence="23"/>
<dbReference type="CTD" id="444"/>
<evidence type="ECO:0000256" key="1">
    <source>
        <dbReference type="ARBA" id="ARBA00001962"/>
    </source>
</evidence>
<feature type="domain" description="Aspartyl beta-hydroxylase/Triadin" evidence="31">
    <location>
        <begin position="47"/>
        <end position="112"/>
    </location>
</feature>
<feature type="compositionally biased region" description="Low complexity" evidence="28">
    <location>
        <begin position="9"/>
        <end position="33"/>
    </location>
</feature>
<dbReference type="Ensembl" id="ENSGGOT00000008908.3">
    <property type="protein sequence ID" value="ENSGGOP00000008671.3"/>
    <property type="gene ID" value="ENSGGOG00000008863.3"/>
</dbReference>
<dbReference type="SMART" id="SM00028">
    <property type="entry name" value="TPR"/>
    <property type="match status" value="2"/>
</dbReference>
<reference evidence="32 33" key="2">
    <citation type="journal article" date="2012" name="Nature">
        <title>Insights into hominid evolution from the gorilla genome sequence.</title>
        <authorList>
            <person name="Scally A."/>
            <person name="Dutheil J.Y."/>
            <person name="Hillier L.W."/>
            <person name="Jordan G.E."/>
            <person name="Goodhead I."/>
            <person name="Herrero J."/>
            <person name="Hobolth A."/>
            <person name="Lappalainen T."/>
            <person name="Mailund T."/>
            <person name="Marques-Bonet T."/>
            <person name="McCarthy S."/>
            <person name="Montgomery S.H."/>
            <person name="Schwalie P.C."/>
            <person name="Tang Y.A."/>
            <person name="Ward M.C."/>
            <person name="Xue Y."/>
            <person name="Yngvadottir B."/>
            <person name="Alkan C."/>
            <person name="Andersen L.N."/>
            <person name="Ayub Q."/>
            <person name="Ball E.V."/>
            <person name="Beal K."/>
            <person name="Bradley B.J."/>
            <person name="Chen Y."/>
            <person name="Clee C.M."/>
            <person name="Fitzgerald S."/>
            <person name="Graves T.A."/>
            <person name="Gu Y."/>
            <person name="Heath P."/>
            <person name="Heger A."/>
            <person name="Karakoc E."/>
            <person name="Kolb-Kokocinski A."/>
            <person name="Laird G.K."/>
            <person name="Lunter G."/>
            <person name="Meader S."/>
            <person name="Mort M."/>
            <person name="Mullikin J.C."/>
            <person name="Munch K."/>
            <person name="O'Connor T.D."/>
            <person name="Phillips A.D."/>
            <person name="Prado-Martinez J."/>
            <person name="Rogers A.S."/>
            <person name="Sajjadian S."/>
            <person name="Schmidt D."/>
            <person name="Shaw K."/>
            <person name="Simpson J.T."/>
            <person name="Stenson P.D."/>
            <person name="Turner D.J."/>
            <person name="Vigilant L."/>
            <person name="Vilella A.J."/>
            <person name="Whitener W."/>
            <person name="Zhu B."/>
            <person name="Cooper D.N."/>
            <person name="de Jong P."/>
            <person name="Dermitzakis E.T."/>
            <person name="Eichler E.E."/>
            <person name="Flicek P."/>
            <person name="Goldman N."/>
            <person name="Mundy N.I."/>
            <person name="Ning Z."/>
            <person name="Odom D.T."/>
            <person name="Ponting C.P."/>
            <person name="Quail M.A."/>
            <person name="Ryder O.A."/>
            <person name="Searle S.M."/>
            <person name="Warren W.C."/>
            <person name="Wilson R.K."/>
            <person name="Schierup M.H."/>
            <person name="Rogers J."/>
            <person name="Tyler-Smith C."/>
            <person name="Durbin R."/>
        </authorList>
    </citation>
    <scope>NUCLEOTIDE SEQUENCE [LARGE SCALE GENOMIC DNA]</scope>
</reference>
<dbReference type="GO" id="GO:0062101">
    <property type="term" value="F:peptidyl-aspartic acid 3-dioxygenase activity"/>
    <property type="evidence" value="ECO:0000318"/>
    <property type="project" value="GO_Central"/>
</dbReference>
<keyword evidence="33" id="KW-1185">Reference proteome</keyword>
<dbReference type="GO" id="GO:0032541">
    <property type="term" value="C:cortical endoplasmic reticulum"/>
    <property type="evidence" value="ECO:0007669"/>
    <property type="project" value="Ensembl"/>
</dbReference>
<dbReference type="EMBL" id="CABD030058545">
    <property type="status" value="NOT_ANNOTATED_CDS"/>
    <property type="molecule type" value="Genomic_DNA"/>
</dbReference>
<feature type="compositionally biased region" description="Basic and acidic residues" evidence="28">
    <location>
        <begin position="317"/>
        <end position="328"/>
    </location>
</feature>
<keyword evidence="6 29" id="KW-0812">Transmembrane</keyword>
<comment type="cofactor">
    <cofactor evidence="1">
        <name>Fe cation</name>
        <dbReference type="ChEBI" id="CHEBI:24875"/>
    </cofactor>
</comment>
<organism evidence="32 33">
    <name type="scientific">Gorilla gorilla gorilla</name>
    <name type="common">Western lowland gorilla</name>
    <dbReference type="NCBI Taxonomy" id="9595"/>
    <lineage>
        <taxon>Eukaryota</taxon>
        <taxon>Metazoa</taxon>
        <taxon>Chordata</taxon>
        <taxon>Craniata</taxon>
        <taxon>Vertebrata</taxon>
        <taxon>Euteleostomi</taxon>
        <taxon>Mammalia</taxon>
        <taxon>Eutheria</taxon>
        <taxon>Euarchontoglires</taxon>
        <taxon>Primates</taxon>
        <taxon>Haplorrhini</taxon>
        <taxon>Catarrhini</taxon>
        <taxon>Hominidae</taxon>
        <taxon>Gorilla</taxon>
    </lineage>
</organism>
<dbReference type="KEGG" id="ggo:101139593"/>
<evidence type="ECO:0000256" key="4">
    <source>
        <dbReference type="ARBA" id="ARBA00007730"/>
    </source>
</evidence>
<dbReference type="EMBL" id="CABD030058546">
    <property type="status" value="NOT_ANNOTATED_CDS"/>
    <property type="molecule type" value="Genomic_DNA"/>
</dbReference>
<dbReference type="SUPFAM" id="SSF51197">
    <property type="entry name" value="Clavaminate synthase-like"/>
    <property type="match status" value="1"/>
</dbReference>